<dbReference type="OrthoDB" id="9767239at2"/>
<proteinExistence type="predicted"/>
<dbReference type="InterPro" id="IPR010126">
    <property type="entry name" value="Esterase_phb"/>
</dbReference>
<evidence type="ECO:0000313" key="3">
    <source>
        <dbReference type="EMBL" id="SDX67689.1"/>
    </source>
</evidence>
<dbReference type="PANTHER" id="PTHR43037">
    <property type="entry name" value="UNNAMED PRODUCT-RELATED"/>
    <property type="match status" value="1"/>
</dbReference>
<evidence type="ECO:0000313" key="4">
    <source>
        <dbReference type="Proteomes" id="UP000198921"/>
    </source>
</evidence>
<accession>A0A1H3DPV3</accession>
<keyword evidence="1" id="KW-0732">Signal</keyword>
<dbReference type="SUPFAM" id="SSF53474">
    <property type="entry name" value="alpha/beta-Hydrolases"/>
    <property type="match status" value="1"/>
</dbReference>
<evidence type="ECO:0000256" key="2">
    <source>
        <dbReference type="ARBA" id="ARBA00022801"/>
    </source>
</evidence>
<dbReference type="Proteomes" id="UP000198921">
    <property type="component" value="Unassembled WGS sequence"/>
</dbReference>
<keyword evidence="2" id="KW-0378">Hydrolase</keyword>
<dbReference type="STRING" id="1137993.SAMN05660209_01054"/>
<organism evidence="3 4">
    <name type="scientific">Geodermatophilus africanus</name>
    <dbReference type="NCBI Taxonomy" id="1137993"/>
    <lineage>
        <taxon>Bacteria</taxon>
        <taxon>Bacillati</taxon>
        <taxon>Actinomycetota</taxon>
        <taxon>Actinomycetes</taxon>
        <taxon>Geodermatophilales</taxon>
        <taxon>Geodermatophilaceae</taxon>
        <taxon>Geodermatophilus</taxon>
    </lineage>
</organism>
<dbReference type="Gene3D" id="3.40.50.1820">
    <property type="entry name" value="alpha/beta hydrolase"/>
    <property type="match status" value="1"/>
</dbReference>
<reference evidence="4" key="1">
    <citation type="submission" date="2016-10" db="EMBL/GenBank/DDBJ databases">
        <authorList>
            <person name="Varghese N."/>
            <person name="Submissions S."/>
        </authorList>
    </citation>
    <scope>NUCLEOTIDE SEQUENCE [LARGE SCALE GENOMIC DNA]</scope>
    <source>
        <strain evidence="4">DSM 45422</strain>
    </source>
</reference>
<sequence length="410" mass="41598">MDDDRTSGMSEALRLTRAGQLNEAFAVIQRTLGSASVVPPTATPGAGQGLPGLPFSTVAPIRSAGRSGAPGAGGWLDELRSAWAARSDAGLPDAPGRLLQEFRTVRGAGGPVGAAEAAAAPGGEIRHLSCTAPAGTRAYDLYIPTGRTGVPLPLVVMLHGGKQDAADCAAGTRMNDLAEQHGFLVAYPEQSRAANSGGYWNWFSPAHQQAGTGEPSIIAGIVRRVMADHAVDPDRVFVAGLSAGGAMAAVMAATHPDLFAGVGVHSGIAFRAAQDTASAFAAMRTGGSPAPGGPIPLIVFHGDRDSVVAPVNAEKLVAARLVTAETSGSETTRVEAGVGHACTKTVHTDGHGAVLVESWTVHGGRHAWYGGNPVGSYTDPRGPDASAEMIRFFLASAPATPPGEASGSDS</sequence>
<dbReference type="GO" id="GO:0016787">
    <property type="term" value="F:hydrolase activity"/>
    <property type="evidence" value="ECO:0007669"/>
    <property type="project" value="UniProtKB-KW"/>
</dbReference>
<protein>
    <submittedName>
        <fullName evidence="3">Esterase, PHB depolymerase family</fullName>
    </submittedName>
</protein>
<dbReference type="GO" id="GO:0005576">
    <property type="term" value="C:extracellular region"/>
    <property type="evidence" value="ECO:0007669"/>
    <property type="project" value="InterPro"/>
</dbReference>
<dbReference type="InterPro" id="IPR029058">
    <property type="entry name" value="AB_hydrolase_fold"/>
</dbReference>
<gene>
    <name evidence="3" type="ORF">SAMN05660209_01054</name>
</gene>
<dbReference type="NCBIfam" id="TIGR01840">
    <property type="entry name" value="esterase_phb"/>
    <property type="match status" value="1"/>
</dbReference>
<dbReference type="PANTHER" id="PTHR43037:SF1">
    <property type="entry name" value="BLL1128 PROTEIN"/>
    <property type="match status" value="1"/>
</dbReference>
<dbReference type="Pfam" id="PF10503">
    <property type="entry name" value="Esterase_PHB"/>
    <property type="match status" value="1"/>
</dbReference>
<name>A0A1H3DPV3_9ACTN</name>
<dbReference type="AlphaFoldDB" id="A0A1H3DPV3"/>
<dbReference type="EMBL" id="FNOT01000002">
    <property type="protein sequence ID" value="SDX67689.1"/>
    <property type="molecule type" value="Genomic_DNA"/>
</dbReference>
<dbReference type="InterPro" id="IPR050955">
    <property type="entry name" value="Plant_Biomass_Hydrol_Est"/>
</dbReference>
<evidence type="ECO:0000256" key="1">
    <source>
        <dbReference type="ARBA" id="ARBA00022729"/>
    </source>
</evidence>
<keyword evidence="4" id="KW-1185">Reference proteome</keyword>